<dbReference type="Proteomes" id="UP000479710">
    <property type="component" value="Unassembled WGS sequence"/>
</dbReference>
<sequence>MSASSTELTPLPTGEWKPSIFSDSRLKALVKEGVLPAKELIGCGRVQVLCLYPDVCWRTLRAQREILLVDPSSDESVGYGDN</sequence>
<evidence type="ECO:0000313" key="2">
    <source>
        <dbReference type="Proteomes" id="UP000479710"/>
    </source>
</evidence>
<keyword evidence="2" id="KW-1185">Reference proteome</keyword>
<gene>
    <name evidence="1" type="ORF">E2562_018658</name>
</gene>
<comment type="caution">
    <text evidence="1">The sequence shown here is derived from an EMBL/GenBank/DDBJ whole genome shotgun (WGS) entry which is preliminary data.</text>
</comment>
<dbReference type="AlphaFoldDB" id="A0A6G1BX26"/>
<dbReference type="EMBL" id="SPHZ02000011">
    <property type="protein sequence ID" value="KAF0892875.1"/>
    <property type="molecule type" value="Genomic_DNA"/>
</dbReference>
<accession>A0A6G1BX26</accession>
<evidence type="ECO:0000313" key="1">
    <source>
        <dbReference type="EMBL" id="KAF0892875.1"/>
    </source>
</evidence>
<proteinExistence type="predicted"/>
<name>A0A6G1BX26_9ORYZ</name>
<organism evidence="1 2">
    <name type="scientific">Oryza meyeriana var. granulata</name>
    <dbReference type="NCBI Taxonomy" id="110450"/>
    <lineage>
        <taxon>Eukaryota</taxon>
        <taxon>Viridiplantae</taxon>
        <taxon>Streptophyta</taxon>
        <taxon>Embryophyta</taxon>
        <taxon>Tracheophyta</taxon>
        <taxon>Spermatophyta</taxon>
        <taxon>Magnoliopsida</taxon>
        <taxon>Liliopsida</taxon>
        <taxon>Poales</taxon>
        <taxon>Poaceae</taxon>
        <taxon>BOP clade</taxon>
        <taxon>Oryzoideae</taxon>
        <taxon>Oryzeae</taxon>
        <taxon>Oryzinae</taxon>
        <taxon>Oryza</taxon>
        <taxon>Oryza meyeriana</taxon>
    </lineage>
</organism>
<reference evidence="1 2" key="1">
    <citation type="submission" date="2019-11" db="EMBL/GenBank/DDBJ databases">
        <title>Whole genome sequence of Oryza granulata.</title>
        <authorList>
            <person name="Li W."/>
        </authorList>
    </citation>
    <scope>NUCLEOTIDE SEQUENCE [LARGE SCALE GENOMIC DNA]</scope>
    <source>
        <strain evidence="2">cv. Menghai</strain>
        <tissue evidence="1">Leaf</tissue>
    </source>
</reference>
<protein>
    <submittedName>
        <fullName evidence="1">Uncharacterized protein</fullName>
    </submittedName>
</protein>